<dbReference type="PROSITE" id="PS50089">
    <property type="entry name" value="ZF_RING_2"/>
    <property type="match status" value="1"/>
</dbReference>
<dbReference type="GO" id="GO:0061630">
    <property type="term" value="F:ubiquitin protein ligase activity"/>
    <property type="evidence" value="ECO:0007669"/>
    <property type="project" value="TreeGrafter"/>
</dbReference>
<organism evidence="6 8">
    <name type="scientific">Meloidogyne enterolobii</name>
    <name type="common">Root-knot nematode worm</name>
    <name type="synonym">Meloidogyne mayaguensis</name>
    <dbReference type="NCBI Taxonomy" id="390850"/>
    <lineage>
        <taxon>Eukaryota</taxon>
        <taxon>Metazoa</taxon>
        <taxon>Ecdysozoa</taxon>
        <taxon>Nematoda</taxon>
        <taxon>Chromadorea</taxon>
        <taxon>Rhabditida</taxon>
        <taxon>Tylenchina</taxon>
        <taxon>Tylenchomorpha</taxon>
        <taxon>Tylenchoidea</taxon>
        <taxon>Meloidogynidae</taxon>
        <taxon>Meloidogyninae</taxon>
        <taxon>Meloidogyne</taxon>
    </lineage>
</organism>
<evidence type="ECO:0000313" key="6">
    <source>
        <dbReference type="EMBL" id="CAD2186155.1"/>
    </source>
</evidence>
<dbReference type="GO" id="GO:0008270">
    <property type="term" value="F:zinc ion binding"/>
    <property type="evidence" value="ECO:0007669"/>
    <property type="project" value="UniProtKB-KW"/>
</dbReference>
<dbReference type="OrthoDB" id="8062037at2759"/>
<evidence type="ECO:0000256" key="4">
    <source>
        <dbReference type="PROSITE-ProRule" id="PRU00175"/>
    </source>
</evidence>
<name>A0A6V7WGS1_MELEN</name>
<dbReference type="Pfam" id="PF13639">
    <property type="entry name" value="zf-RING_2"/>
    <property type="match status" value="1"/>
</dbReference>
<protein>
    <recommendedName>
        <fullName evidence="5">RING-type domain-containing protein</fullName>
    </recommendedName>
</protein>
<dbReference type="PANTHER" id="PTHR45969:SF69">
    <property type="entry name" value="FINGER DOMAIN PROTEIN, PUTATIVE (AFU_ORTHOLOGUE AFUA_3G12190)-RELATED"/>
    <property type="match status" value="1"/>
</dbReference>
<dbReference type="InterPro" id="IPR043136">
    <property type="entry name" value="B30.2/SPRY_sf"/>
</dbReference>
<reference evidence="6 8" key="1">
    <citation type="submission" date="2020-08" db="EMBL/GenBank/DDBJ databases">
        <authorList>
            <person name="Koutsovoulos G."/>
            <person name="Danchin GJ E."/>
        </authorList>
    </citation>
    <scope>NUCLEOTIDE SEQUENCE [LARGE SCALE GENOMIC DNA]</scope>
</reference>
<evidence type="ECO:0000313" key="7">
    <source>
        <dbReference type="EMBL" id="CAD2200252.1"/>
    </source>
</evidence>
<evidence type="ECO:0000256" key="1">
    <source>
        <dbReference type="ARBA" id="ARBA00022723"/>
    </source>
</evidence>
<proteinExistence type="predicted"/>
<dbReference type="AlphaFoldDB" id="A0A6V7WGS1"/>
<dbReference type="InterPro" id="IPR001841">
    <property type="entry name" value="Znf_RING"/>
</dbReference>
<evidence type="ECO:0000256" key="2">
    <source>
        <dbReference type="ARBA" id="ARBA00022771"/>
    </source>
</evidence>
<dbReference type="Gene3D" id="2.60.120.920">
    <property type="match status" value="1"/>
</dbReference>
<evidence type="ECO:0000256" key="3">
    <source>
        <dbReference type="ARBA" id="ARBA00022833"/>
    </source>
</evidence>
<feature type="domain" description="RING-type" evidence="5">
    <location>
        <begin position="9"/>
        <end position="51"/>
    </location>
</feature>
<sequence length="290" mass="33518">MVSYRFGKCTVCQFRLRPDNIYNLKGCNHTYHRECIEKWIKEGSKNCPRCRATAALTDIRQLFVEEAGDSSDDSSDEFTESKSQINFVKIKNKWIILNGCNDKFNCIDGNGYGKLISDENIEYINCLEGEGGYNKSILVYAESLFRNPQGRCKFLYYFEIECKFEGELDKRGNCLNIGLKNLNKNKYIEYSAMEASIYNEKNEEFKLETVLNKNDIFGCGLVFNAKSPYIFFTQNGEQIGKGILLNNNLDLYKPFVELKCCSVEANFGNNLESKPFKYDISKHLILKEFY</sequence>
<dbReference type="EMBL" id="CAJEWN010001821">
    <property type="protein sequence ID" value="CAD2200252.1"/>
    <property type="molecule type" value="Genomic_DNA"/>
</dbReference>
<gene>
    <name evidence="6" type="ORF">MENT_LOCUS38626</name>
    <name evidence="7" type="ORF">MENT_LOCUS53705</name>
</gene>
<dbReference type="InterPro" id="IPR013083">
    <property type="entry name" value="Znf_RING/FYVE/PHD"/>
</dbReference>
<evidence type="ECO:0000259" key="5">
    <source>
        <dbReference type="PROSITE" id="PS50089"/>
    </source>
</evidence>
<dbReference type="Proteomes" id="UP000580250">
    <property type="component" value="Unassembled WGS sequence"/>
</dbReference>
<evidence type="ECO:0000313" key="8">
    <source>
        <dbReference type="Proteomes" id="UP000580250"/>
    </source>
</evidence>
<keyword evidence="2 4" id="KW-0863">Zinc-finger</keyword>
<dbReference type="EMBL" id="CAJEWN010000576">
    <property type="protein sequence ID" value="CAD2186155.1"/>
    <property type="molecule type" value="Genomic_DNA"/>
</dbReference>
<dbReference type="SUPFAM" id="SSF57850">
    <property type="entry name" value="RING/U-box"/>
    <property type="match status" value="1"/>
</dbReference>
<accession>A0A6V7WGS1</accession>
<dbReference type="Gene3D" id="3.30.40.10">
    <property type="entry name" value="Zinc/RING finger domain, C3HC4 (zinc finger)"/>
    <property type="match status" value="1"/>
</dbReference>
<comment type="caution">
    <text evidence="6">The sequence shown here is derived from an EMBL/GenBank/DDBJ whole genome shotgun (WGS) entry which is preliminary data.</text>
</comment>
<keyword evidence="3" id="KW-0862">Zinc</keyword>
<dbReference type="SMART" id="SM00184">
    <property type="entry name" value="RING"/>
    <property type="match status" value="1"/>
</dbReference>
<dbReference type="PANTHER" id="PTHR45969">
    <property type="entry name" value="RING ZINC FINGER PROTEIN-RELATED"/>
    <property type="match status" value="1"/>
</dbReference>
<keyword evidence="1" id="KW-0479">Metal-binding</keyword>
<dbReference type="GO" id="GO:0016567">
    <property type="term" value="P:protein ubiquitination"/>
    <property type="evidence" value="ECO:0007669"/>
    <property type="project" value="TreeGrafter"/>
</dbReference>